<organism evidence="3 4">
    <name type="scientific">Micromonospora lupini str. Lupac 08</name>
    <dbReference type="NCBI Taxonomy" id="1150864"/>
    <lineage>
        <taxon>Bacteria</taxon>
        <taxon>Bacillati</taxon>
        <taxon>Actinomycetota</taxon>
        <taxon>Actinomycetes</taxon>
        <taxon>Micromonosporales</taxon>
        <taxon>Micromonosporaceae</taxon>
        <taxon>Micromonospora</taxon>
    </lineage>
</organism>
<sequence>MSQPPANPFGPPHDSPPPQQPGQPAAPQQPGGWSPPQQGQPQQGQPQQPGGWPPPQQQGFPPAQPGQPYGAPNQFGGPPPAKKSNVGKIILIVLAVVLVLCLGGAAITWFAVKDEVGDVVDATKTRVVAPATLAGRAKNTDPQLQKAADQMVTEMKAEVQNETSAVGAFYGDPTKQDLIMIAAVSGVMADPKKELDEAVTGLSSELTVTNMAAVEAGPLGGDARCGDGKTDGVPLGVCVWADRGSVGLVVMYFKSAEETKAEFVTIRGQVEQRS</sequence>
<dbReference type="SUPFAM" id="SSF81995">
    <property type="entry name" value="beta-sandwich domain of Sec23/24"/>
    <property type="match status" value="1"/>
</dbReference>
<feature type="compositionally biased region" description="Pro residues" evidence="1">
    <location>
        <begin position="1"/>
        <end position="21"/>
    </location>
</feature>
<comment type="caution">
    <text evidence="3">The sequence shown here is derived from an EMBL/GenBank/DDBJ whole genome shotgun (WGS) entry which is preliminary data.</text>
</comment>
<evidence type="ECO:0000313" key="3">
    <source>
        <dbReference type="EMBL" id="CCH16796.1"/>
    </source>
</evidence>
<keyword evidence="4" id="KW-1185">Reference proteome</keyword>
<dbReference type="Proteomes" id="UP000003448">
    <property type="component" value="Unassembled WGS sequence"/>
</dbReference>
<dbReference type="EMBL" id="CAIE01000016">
    <property type="protein sequence ID" value="CCH16796.1"/>
    <property type="molecule type" value="Genomic_DNA"/>
</dbReference>
<accession>I0KYZ9</accession>
<reference evidence="4" key="1">
    <citation type="journal article" date="2012" name="J. Bacteriol.">
        <title>Genome Sequence of Micromonospora lupini Lupac 08, Isolated from Root Nodules of Lupinus angustifolius.</title>
        <authorList>
            <person name="Alonso-Vega P."/>
            <person name="Normand P."/>
            <person name="Bacigalupe R."/>
            <person name="Pujic P."/>
            <person name="Lajus A."/>
            <person name="Vallenet D."/>
            <person name="Carro L."/>
            <person name="Coll P."/>
            <person name="Trujillo M.E."/>
        </authorList>
    </citation>
    <scope>NUCLEOTIDE SEQUENCE [LARGE SCALE GENOMIC DNA]</scope>
    <source>
        <strain evidence="4">Lupac 08</strain>
    </source>
</reference>
<dbReference type="eggNOG" id="COG1716">
    <property type="taxonomic scope" value="Bacteria"/>
</dbReference>
<feature type="transmembrane region" description="Helical" evidence="2">
    <location>
        <begin position="89"/>
        <end position="112"/>
    </location>
</feature>
<feature type="compositionally biased region" description="Low complexity" evidence="1">
    <location>
        <begin position="57"/>
        <end position="72"/>
    </location>
</feature>
<keyword evidence="2" id="KW-0472">Membrane</keyword>
<dbReference type="STRING" id="1150864.MILUP08_41713"/>
<dbReference type="AlphaFoldDB" id="I0KYZ9"/>
<evidence type="ECO:0000256" key="2">
    <source>
        <dbReference type="SAM" id="Phobius"/>
    </source>
</evidence>
<keyword evidence="2" id="KW-1133">Transmembrane helix</keyword>
<feature type="region of interest" description="Disordered" evidence="1">
    <location>
        <begin position="1"/>
        <end position="80"/>
    </location>
</feature>
<name>I0KYZ9_9ACTN</name>
<evidence type="ECO:0000256" key="1">
    <source>
        <dbReference type="SAM" id="MobiDB-lite"/>
    </source>
</evidence>
<keyword evidence="2" id="KW-0812">Transmembrane</keyword>
<protein>
    <recommendedName>
        <fullName evidence="5">Flagellar basal body-associated protein FliL</fullName>
    </recommendedName>
</protein>
<evidence type="ECO:0000313" key="4">
    <source>
        <dbReference type="Proteomes" id="UP000003448"/>
    </source>
</evidence>
<feature type="compositionally biased region" description="Low complexity" evidence="1">
    <location>
        <begin position="22"/>
        <end position="50"/>
    </location>
</feature>
<gene>
    <name evidence="3" type="ORF">MILUP08_41713</name>
</gene>
<evidence type="ECO:0008006" key="5">
    <source>
        <dbReference type="Google" id="ProtNLM"/>
    </source>
</evidence>
<dbReference type="OrthoDB" id="3868477at2"/>
<dbReference type="RefSeq" id="WP_007456970.1">
    <property type="nucleotide sequence ID" value="NZ_HF570108.1"/>
</dbReference>
<proteinExistence type="predicted"/>